<evidence type="ECO:0000256" key="3">
    <source>
        <dbReference type="ARBA" id="ARBA00023125"/>
    </source>
</evidence>
<organism evidence="8 9">
    <name type="scientific">Stachybotrys elegans</name>
    <dbReference type="NCBI Taxonomy" id="80388"/>
    <lineage>
        <taxon>Eukaryota</taxon>
        <taxon>Fungi</taxon>
        <taxon>Dikarya</taxon>
        <taxon>Ascomycota</taxon>
        <taxon>Pezizomycotina</taxon>
        <taxon>Sordariomycetes</taxon>
        <taxon>Hypocreomycetidae</taxon>
        <taxon>Hypocreales</taxon>
        <taxon>Stachybotryaceae</taxon>
        <taxon>Stachybotrys</taxon>
    </lineage>
</organism>
<dbReference type="AlphaFoldDB" id="A0A8K0WJD1"/>
<dbReference type="GO" id="GO:0000981">
    <property type="term" value="F:DNA-binding transcription factor activity, RNA polymerase II-specific"/>
    <property type="evidence" value="ECO:0007669"/>
    <property type="project" value="InterPro"/>
</dbReference>
<evidence type="ECO:0000313" key="8">
    <source>
        <dbReference type="EMBL" id="KAH7303315.1"/>
    </source>
</evidence>
<dbReference type="InterPro" id="IPR050675">
    <property type="entry name" value="OAF3"/>
</dbReference>
<evidence type="ECO:0000256" key="4">
    <source>
        <dbReference type="ARBA" id="ARBA00023163"/>
    </source>
</evidence>
<evidence type="ECO:0000256" key="2">
    <source>
        <dbReference type="ARBA" id="ARBA00023015"/>
    </source>
</evidence>
<evidence type="ECO:0000256" key="5">
    <source>
        <dbReference type="ARBA" id="ARBA00023242"/>
    </source>
</evidence>
<dbReference type="PROSITE" id="PS00463">
    <property type="entry name" value="ZN2_CY6_FUNGAL_1"/>
    <property type="match status" value="1"/>
</dbReference>
<accession>A0A8K0WJD1</accession>
<dbReference type="Pfam" id="PF00172">
    <property type="entry name" value="Zn_clus"/>
    <property type="match status" value="1"/>
</dbReference>
<dbReference type="SUPFAM" id="SSF57701">
    <property type="entry name" value="Zn2/Cys6 DNA-binding domain"/>
    <property type="match status" value="1"/>
</dbReference>
<gene>
    <name evidence="8" type="ORF">B0I35DRAFT_446957</name>
</gene>
<evidence type="ECO:0000259" key="7">
    <source>
        <dbReference type="PROSITE" id="PS50048"/>
    </source>
</evidence>
<evidence type="ECO:0000313" key="9">
    <source>
        <dbReference type="Proteomes" id="UP000813444"/>
    </source>
</evidence>
<dbReference type="PROSITE" id="PS50048">
    <property type="entry name" value="ZN2_CY6_FUNGAL_2"/>
    <property type="match status" value="1"/>
</dbReference>
<dbReference type="GO" id="GO:0003677">
    <property type="term" value="F:DNA binding"/>
    <property type="evidence" value="ECO:0007669"/>
    <property type="project" value="UniProtKB-KW"/>
</dbReference>
<keyword evidence="4" id="KW-0804">Transcription</keyword>
<dbReference type="Gene3D" id="4.10.240.10">
    <property type="entry name" value="Zn(2)-C6 fungal-type DNA-binding domain"/>
    <property type="match status" value="1"/>
</dbReference>
<feature type="compositionally biased region" description="Low complexity" evidence="6">
    <location>
        <begin position="21"/>
        <end position="43"/>
    </location>
</feature>
<dbReference type="InterPro" id="IPR013700">
    <property type="entry name" value="AflR"/>
</dbReference>
<dbReference type="InterPro" id="IPR001138">
    <property type="entry name" value="Zn2Cys6_DnaBD"/>
</dbReference>
<dbReference type="PRINTS" id="PR00755">
    <property type="entry name" value="AFLATOXINBRP"/>
</dbReference>
<keyword evidence="9" id="KW-1185">Reference proteome</keyword>
<feature type="compositionally biased region" description="Low complexity" evidence="6">
    <location>
        <begin position="94"/>
        <end position="106"/>
    </location>
</feature>
<proteinExistence type="predicted"/>
<protein>
    <submittedName>
        <fullName evidence="8">Aflatoxin regulatory protein-domain-containing protein</fullName>
    </submittedName>
</protein>
<dbReference type="PANTHER" id="PTHR31069">
    <property type="entry name" value="OLEATE-ACTIVATED TRANSCRIPTION FACTOR 1-RELATED"/>
    <property type="match status" value="1"/>
</dbReference>
<dbReference type="GO" id="GO:0008270">
    <property type="term" value="F:zinc ion binding"/>
    <property type="evidence" value="ECO:0007669"/>
    <property type="project" value="InterPro"/>
</dbReference>
<dbReference type="GO" id="GO:0045122">
    <property type="term" value="P:aflatoxin biosynthetic process"/>
    <property type="evidence" value="ECO:0007669"/>
    <property type="project" value="InterPro"/>
</dbReference>
<name>A0A8K0WJD1_9HYPO</name>
<feature type="region of interest" description="Disordered" evidence="6">
    <location>
        <begin position="245"/>
        <end position="273"/>
    </location>
</feature>
<keyword evidence="2" id="KW-0805">Transcription regulation</keyword>
<keyword evidence="1" id="KW-0479">Metal-binding</keyword>
<dbReference type="InterPro" id="IPR036864">
    <property type="entry name" value="Zn2-C6_fun-type_DNA-bd_sf"/>
</dbReference>
<sequence length="479" mass="50619">MASAAKSPLADPDNSVAVTLAPAASSTPTTSPSSRSAPPAAGPKLRDSCHACASSKVKCHKEKPTCSRCAKRGITCEYFVTRRGGRPNHERRSTITGSHTGSSTMTTKKNIPALSMWLASNSMLPTDLAMSLMVPHPSPQSTTTTPSANFITDACPVDPALGSLSESLADLNNTDIEKFLASPISLSDTNLLSQSDFFWGIESASSSVQGNVATFQDSFCFVDESLRAPSTAIFSPPNSLASPLYTGSNSDQASSHKEDHRPLSSLSGPSESSLPGCCLVKALDLMKDLFPNSTTTCSVSSSPKDDSLLPPNIETVITQNRLTIEALGFILQCPCSQDGYLLSVVALTVFKVLRWYAAAAGKTQAAPSPAETVIQTPAKVGSYCLEGEHWGHMATKLVLSELHRVQRLVNVLSERLQLSNLMDSDASANNAARRASNSDLEVGMTSPFPAAILDQLGLGLKSQLKALSQDIIEGLGKES</sequence>
<feature type="domain" description="Zn(2)-C6 fungal-type" evidence="7">
    <location>
        <begin position="48"/>
        <end position="78"/>
    </location>
</feature>
<evidence type="ECO:0000256" key="1">
    <source>
        <dbReference type="ARBA" id="ARBA00022723"/>
    </source>
</evidence>
<dbReference type="Proteomes" id="UP000813444">
    <property type="component" value="Unassembled WGS sequence"/>
</dbReference>
<dbReference type="SMART" id="SM00066">
    <property type="entry name" value="GAL4"/>
    <property type="match status" value="1"/>
</dbReference>
<feature type="region of interest" description="Disordered" evidence="6">
    <location>
        <begin position="85"/>
        <end position="106"/>
    </location>
</feature>
<dbReference type="EMBL" id="JAGPNK010000036">
    <property type="protein sequence ID" value="KAH7303315.1"/>
    <property type="molecule type" value="Genomic_DNA"/>
</dbReference>
<feature type="region of interest" description="Disordered" evidence="6">
    <location>
        <begin position="1"/>
        <end position="47"/>
    </location>
</feature>
<dbReference type="CDD" id="cd00067">
    <property type="entry name" value="GAL4"/>
    <property type="match status" value="1"/>
</dbReference>
<comment type="caution">
    <text evidence="8">The sequence shown here is derived from an EMBL/GenBank/DDBJ whole genome shotgun (WGS) entry which is preliminary data.</text>
</comment>
<dbReference type="Pfam" id="PF08493">
    <property type="entry name" value="AflR"/>
    <property type="match status" value="1"/>
</dbReference>
<reference evidence="8" key="1">
    <citation type="journal article" date="2021" name="Nat. Commun.">
        <title>Genetic determinants of endophytism in the Arabidopsis root mycobiome.</title>
        <authorList>
            <person name="Mesny F."/>
            <person name="Miyauchi S."/>
            <person name="Thiergart T."/>
            <person name="Pickel B."/>
            <person name="Atanasova L."/>
            <person name="Karlsson M."/>
            <person name="Huettel B."/>
            <person name="Barry K.W."/>
            <person name="Haridas S."/>
            <person name="Chen C."/>
            <person name="Bauer D."/>
            <person name="Andreopoulos W."/>
            <person name="Pangilinan J."/>
            <person name="LaButti K."/>
            <person name="Riley R."/>
            <person name="Lipzen A."/>
            <person name="Clum A."/>
            <person name="Drula E."/>
            <person name="Henrissat B."/>
            <person name="Kohler A."/>
            <person name="Grigoriev I.V."/>
            <person name="Martin F.M."/>
            <person name="Hacquard S."/>
        </authorList>
    </citation>
    <scope>NUCLEOTIDE SEQUENCE</scope>
    <source>
        <strain evidence="8">MPI-CAGE-CH-0235</strain>
    </source>
</reference>
<keyword evidence="5" id="KW-0539">Nucleus</keyword>
<feature type="compositionally biased region" description="Low complexity" evidence="6">
    <location>
        <begin position="263"/>
        <end position="273"/>
    </location>
</feature>
<evidence type="ECO:0000256" key="6">
    <source>
        <dbReference type="SAM" id="MobiDB-lite"/>
    </source>
</evidence>
<keyword evidence="3" id="KW-0238">DNA-binding</keyword>
<dbReference type="GO" id="GO:0005634">
    <property type="term" value="C:nucleus"/>
    <property type="evidence" value="ECO:0007669"/>
    <property type="project" value="InterPro"/>
</dbReference>
<dbReference type="OrthoDB" id="2943660at2759"/>
<dbReference type="PANTHER" id="PTHR31069:SF31">
    <property type="entry name" value="MONODICTYPHENONE CLUSTER TRANSCRIPTION FACTOR-RELATED"/>
    <property type="match status" value="1"/>
</dbReference>